<evidence type="ECO:0000313" key="2">
    <source>
        <dbReference type="EMBL" id="NTS65880.1"/>
    </source>
</evidence>
<reference evidence="2 3" key="1">
    <citation type="submission" date="2020-06" db="EMBL/GenBank/DDBJ databases">
        <title>Sphingomonas hominis sp. nov., a member of the Sphingomonas, isolated from the hair of a 22-year-old girl.</title>
        <authorList>
            <person name="Zhang D.-F."/>
            <person name="Cui X.-W."/>
        </authorList>
    </citation>
    <scope>NUCLEOTIDE SEQUENCE [LARGE SCALE GENOMIC DNA]</scope>
    <source>
        <strain evidence="2 3">HHU CXW</strain>
    </source>
</reference>
<organism evidence="2 3">
    <name type="scientific">Sphingomonas hominis</name>
    <dbReference type="NCBI Taxonomy" id="2741495"/>
    <lineage>
        <taxon>Bacteria</taxon>
        <taxon>Pseudomonadati</taxon>
        <taxon>Pseudomonadota</taxon>
        <taxon>Alphaproteobacteria</taxon>
        <taxon>Sphingomonadales</taxon>
        <taxon>Sphingomonadaceae</taxon>
        <taxon>Sphingomonas</taxon>
    </lineage>
</organism>
<evidence type="ECO:0000259" key="1">
    <source>
        <dbReference type="Pfam" id="PF00535"/>
    </source>
</evidence>
<dbReference type="Pfam" id="PF00535">
    <property type="entry name" value="Glycos_transf_2"/>
    <property type="match status" value="1"/>
</dbReference>
<evidence type="ECO:0000313" key="3">
    <source>
        <dbReference type="Proteomes" id="UP000621447"/>
    </source>
</evidence>
<sequence length="288" mass="31275">MTGAVRVSAIITAYRRAGVVRAAIESALAQDHPVLEVIVVDDASGDDTVDAVLAVGDPRVRLLSLPANVGPAGAMNAGIAAARGELVALLDSDDQWLPHKLSRQVAAWQAHPGREALLVASRVLDVRDGRVAGTRPEATIRLREDVADYLFVRDGLLQTSTMLLPRALASRVGFDAATRRHSDPGFVLRLARAGASILQLEEPLACWCSVSGAARVSGTRSLDESMAWLRWYGSWMSPRARVAFRYRNHIRILRRNAPLAAAWLTLRAALAGVLGGREVLRAWRWMRG</sequence>
<accession>A0ABX2JK74</accession>
<dbReference type="InterPro" id="IPR050834">
    <property type="entry name" value="Glycosyltransf_2"/>
</dbReference>
<dbReference type="RefSeq" id="WP_174194513.1">
    <property type="nucleotide sequence ID" value="NZ_JABULH010000005.1"/>
</dbReference>
<name>A0ABX2JK74_9SPHN</name>
<dbReference type="InterPro" id="IPR029044">
    <property type="entry name" value="Nucleotide-diphossugar_trans"/>
</dbReference>
<dbReference type="EMBL" id="JABULH010000005">
    <property type="protein sequence ID" value="NTS65880.1"/>
    <property type="molecule type" value="Genomic_DNA"/>
</dbReference>
<dbReference type="InterPro" id="IPR001173">
    <property type="entry name" value="Glyco_trans_2-like"/>
</dbReference>
<dbReference type="PANTHER" id="PTHR43685:SF2">
    <property type="entry name" value="GLYCOSYLTRANSFERASE 2-LIKE DOMAIN-CONTAINING PROTEIN"/>
    <property type="match status" value="1"/>
</dbReference>
<dbReference type="PANTHER" id="PTHR43685">
    <property type="entry name" value="GLYCOSYLTRANSFERASE"/>
    <property type="match status" value="1"/>
</dbReference>
<dbReference type="Proteomes" id="UP000621447">
    <property type="component" value="Unassembled WGS sequence"/>
</dbReference>
<protein>
    <submittedName>
        <fullName evidence="2">Glycosyltransferase family 2 protein</fullName>
    </submittedName>
</protein>
<comment type="caution">
    <text evidence="2">The sequence shown here is derived from an EMBL/GenBank/DDBJ whole genome shotgun (WGS) entry which is preliminary data.</text>
</comment>
<dbReference type="CDD" id="cd00761">
    <property type="entry name" value="Glyco_tranf_GTA_type"/>
    <property type="match status" value="1"/>
</dbReference>
<feature type="domain" description="Glycosyltransferase 2-like" evidence="1">
    <location>
        <begin position="8"/>
        <end position="112"/>
    </location>
</feature>
<dbReference type="Gene3D" id="3.90.550.10">
    <property type="entry name" value="Spore Coat Polysaccharide Biosynthesis Protein SpsA, Chain A"/>
    <property type="match status" value="1"/>
</dbReference>
<dbReference type="SUPFAM" id="SSF53448">
    <property type="entry name" value="Nucleotide-diphospho-sugar transferases"/>
    <property type="match status" value="1"/>
</dbReference>
<proteinExistence type="predicted"/>
<gene>
    <name evidence="2" type="ORF">HRV97_11990</name>
</gene>
<keyword evidence="3" id="KW-1185">Reference proteome</keyword>